<organism evidence="3">
    <name type="scientific">Echinostoma caproni</name>
    <dbReference type="NCBI Taxonomy" id="27848"/>
    <lineage>
        <taxon>Eukaryota</taxon>
        <taxon>Metazoa</taxon>
        <taxon>Spiralia</taxon>
        <taxon>Lophotrochozoa</taxon>
        <taxon>Platyhelminthes</taxon>
        <taxon>Trematoda</taxon>
        <taxon>Digenea</taxon>
        <taxon>Plagiorchiida</taxon>
        <taxon>Echinostomata</taxon>
        <taxon>Echinostomatoidea</taxon>
        <taxon>Echinostomatidae</taxon>
        <taxon>Echinostoma</taxon>
    </lineage>
</organism>
<reference evidence="3" key="1">
    <citation type="submission" date="2016-06" db="UniProtKB">
        <authorList>
            <consortium name="WormBaseParasite"/>
        </authorList>
    </citation>
    <scope>IDENTIFICATION</scope>
</reference>
<dbReference type="InterPro" id="IPR036691">
    <property type="entry name" value="Endo/exonu/phosph_ase_sf"/>
</dbReference>
<accession>A0A183AKQ7</accession>
<evidence type="ECO:0000313" key="2">
    <source>
        <dbReference type="Proteomes" id="UP000272942"/>
    </source>
</evidence>
<gene>
    <name evidence="1" type="ORF">ECPE_LOCUS7542</name>
</gene>
<dbReference type="WBParaSite" id="ECPE_0000755801-mRNA-1">
    <property type="protein sequence ID" value="ECPE_0000755801-mRNA-1"/>
    <property type="gene ID" value="ECPE_0000755801"/>
</dbReference>
<protein>
    <submittedName>
        <fullName evidence="3">Endo/exonuclease/phosphatase domain-containing protein</fullName>
    </submittedName>
</protein>
<evidence type="ECO:0000313" key="1">
    <source>
        <dbReference type="EMBL" id="VDP81398.1"/>
    </source>
</evidence>
<dbReference type="AlphaFoldDB" id="A0A183AKQ7"/>
<reference evidence="1 2" key="2">
    <citation type="submission" date="2018-11" db="EMBL/GenBank/DDBJ databases">
        <authorList>
            <consortium name="Pathogen Informatics"/>
        </authorList>
    </citation>
    <scope>NUCLEOTIDE SEQUENCE [LARGE SCALE GENOMIC DNA]</scope>
    <source>
        <strain evidence="1 2">Egypt</strain>
    </source>
</reference>
<dbReference type="OrthoDB" id="6259720at2759"/>
<dbReference type="Gene3D" id="3.60.10.10">
    <property type="entry name" value="Endonuclease/exonuclease/phosphatase"/>
    <property type="match status" value="1"/>
</dbReference>
<sequence>MVTPSYLMICSELNNPTLPHIKQWLSNNPLDHIPCWEAATSIHSTGSMFRGAEYAVFIYDKHAGIRVRRTHLLEPRKQSNHEDNAVARSLRLFCRSPCPALCKVRGERFVIVSVHLKAQGLRHSRVGKTAAEVQAMTYLVKAFRDTQPVGTHLIVIGDFNLNPDHEGLKSYGLSSILPGSQPTTVAVAGRTDLSPSHLDSTPSQSSSSAYDNAWISASLLSSSASSPTAFYTGDCGVITMGLKHPLIPNDTGAGANGFISDHCPIWFDLMIP</sequence>
<dbReference type="EMBL" id="UZAN01044757">
    <property type="protein sequence ID" value="VDP81398.1"/>
    <property type="molecule type" value="Genomic_DNA"/>
</dbReference>
<name>A0A183AKQ7_9TREM</name>
<proteinExistence type="predicted"/>
<dbReference type="SUPFAM" id="SSF56219">
    <property type="entry name" value="DNase I-like"/>
    <property type="match status" value="1"/>
</dbReference>
<keyword evidence="2" id="KW-1185">Reference proteome</keyword>
<dbReference type="Proteomes" id="UP000272942">
    <property type="component" value="Unassembled WGS sequence"/>
</dbReference>
<evidence type="ECO:0000313" key="3">
    <source>
        <dbReference type="WBParaSite" id="ECPE_0000755801-mRNA-1"/>
    </source>
</evidence>